<dbReference type="SMART" id="SM00743">
    <property type="entry name" value="Agenet"/>
    <property type="match status" value="2"/>
</dbReference>
<comment type="caution">
    <text evidence="4">The sequence shown here is derived from an EMBL/GenBank/DDBJ whole genome shotgun (WGS) entry which is preliminary data.</text>
</comment>
<dbReference type="InterPro" id="IPR008395">
    <property type="entry name" value="Agenet-like_dom"/>
</dbReference>
<dbReference type="Gene3D" id="1.10.1240.40">
    <property type="entry name" value="ENT domain"/>
    <property type="match status" value="1"/>
</dbReference>
<evidence type="ECO:0000256" key="1">
    <source>
        <dbReference type="ARBA" id="ARBA00004123"/>
    </source>
</evidence>
<sequence>ASRVWCTFIMRFKKGCRVEVMNRNEVPTSWRSAEIVSGNGHTYSVRYDCYMGIPGEVTVDRVSRKAIRPCPPLVDAVGSWGPGDVVEVFDDSFWKAATLIKVLGGDCYLVRILGLPQEFSIHKISIRVLQYWQDGKWFEMGKGFEDHRDVISSNLTPKCYPMMSFHVTQADARTKLQEGDDCSAFHTNAGLQESHIVSSRTLKRASPYCSSLLEAQMGNVQKTRAIEKERRSHPAAPALLLEKVDAVAYPRENLGEKYMHASFSTRSNGYFELERGKLNGVVGCSLARCSETNESDSDACSVGSCSVVSKCPYRFSSNFVTVPSQERDIYQSDGDSFSGSKDEMGNGSFPSEEEVAANIHRLELHAYRSTLEALYASGPLSWEKEELMTNLRIMLHISNDGHLMELRNLISGGTGRMSSVKGFHLKSCFPPEARVDFLSILEEFIKKSNGGQSNMRNTGVQEGDFLAMRNCWDRN</sequence>
<proteinExistence type="predicted"/>
<dbReference type="PANTHER" id="PTHR31917:SF5">
    <property type="entry name" value="OS02G0204500 PROTEIN"/>
    <property type="match status" value="1"/>
</dbReference>
<dbReference type="InterPro" id="IPR005491">
    <property type="entry name" value="ENT_dom"/>
</dbReference>
<keyword evidence="5" id="KW-1185">Reference proteome</keyword>
<dbReference type="GO" id="GO:0005634">
    <property type="term" value="C:nucleus"/>
    <property type="evidence" value="ECO:0007669"/>
    <property type="project" value="UniProtKB-SubCell"/>
</dbReference>
<feature type="non-terminal residue" evidence="4">
    <location>
        <position position="1"/>
    </location>
</feature>
<dbReference type="Pfam" id="PF03735">
    <property type="entry name" value="ENT"/>
    <property type="match status" value="1"/>
</dbReference>
<dbReference type="Proteomes" id="UP001188597">
    <property type="component" value="Unassembled WGS sequence"/>
</dbReference>
<dbReference type="AlphaFoldDB" id="A0AA88WJU1"/>
<dbReference type="CDD" id="cd20406">
    <property type="entry name" value="Tudor_Agenet_AtDUF_rpt2_4"/>
    <property type="match status" value="1"/>
</dbReference>
<dbReference type="Pfam" id="PF05641">
    <property type="entry name" value="Agenet"/>
    <property type="match status" value="1"/>
</dbReference>
<evidence type="ECO:0000313" key="5">
    <source>
        <dbReference type="Proteomes" id="UP001188597"/>
    </source>
</evidence>
<dbReference type="InterPro" id="IPR036142">
    <property type="entry name" value="ENT_dom-like_sf"/>
</dbReference>
<gene>
    <name evidence="4" type="ORF">RJ639_044522</name>
</gene>
<feature type="domain" description="ENT" evidence="3">
    <location>
        <begin position="355"/>
        <end position="445"/>
    </location>
</feature>
<protein>
    <recommendedName>
        <fullName evidence="3">ENT domain-containing protein</fullName>
    </recommendedName>
</protein>
<name>A0AA88WJU1_9ASTE</name>
<evidence type="ECO:0000313" key="4">
    <source>
        <dbReference type="EMBL" id="KAK3023900.1"/>
    </source>
</evidence>
<dbReference type="PROSITE" id="PS51138">
    <property type="entry name" value="ENT"/>
    <property type="match status" value="1"/>
</dbReference>
<dbReference type="InterPro" id="IPR014002">
    <property type="entry name" value="Agenet_dom_plant"/>
</dbReference>
<organism evidence="4 5">
    <name type="scientific">Escallonia herrerae</name>
    <dbReference type="NCBI Taxonomy" id="1293975"/>
    <lineage>
        <taxon>Eukaryota</taxon>
        <taxon>Viridiplantae</taxon>
        <taxon>Streptophyta</taxon>
        <taxon>Embryophyta</taxon>
        <taxon>Tracheophyta</taxon>
        <taxon>Spermatophyta</taxon>
        <taxon>Magnoliopsida</taxon>
        <taxon>eudicotyledons</taxon>
        <taxon>Gunneridae</taxon>
        <taxon>Pentapetalae</taxon>
        <taxon>asterids</taxon>
        <taxon>campanulids</taxon>
        <taxon>Escalloniales</taxon>
        <taxon>Escalloniaceae</taxon>
        <taxon>Escallonia</taxon>
    </lineage>
</organism>
<keyword evidence="2" id="KW-0539">Nucleus</keyword>
<dbReference type="SUPFAM" id="SSF158639">
    <property type="entry name" value="ENT-like"/>
    <property type="match status" value="1"/>
</dbReference>
<comment type="subcellular location">
    <subcellularLocation>
        <location evidence="1">Nucleus</location>
    </subcellularLocation>
</comment>
<evidence type="ECO:0000259" key="3">
    <source>
        <dbReference type="PROSITE" id="PS51138"/>
    </source>
</evidence>
<dbReference type="PANTHER" id="PTHR31917">
    <property type="entry name" value="AGENET DOMAIN-CONTAINING PROTEIN-RELATED"/>
    <property type="match status" value="1"/>
</dbReference>
<dbReference type="SMART" id="SM01191">
    <property type="entry name" value="ENT"/>
    <property type="match status" value="1"/>
</dbReference>
<accession>A0AA88WJU1</accession>
<dbReference type="EMBL" id="JAVXUP010000629">
    <property type="protein sequence ID" value="KAK3023900.1"/>
    <property type="molecule type" value="Genomic_DNA"/>
</dbReference>
<reference evidence="4" key="1">
    <citation type="submission" date="2022-12" db="EMBL/GenBank/DDBJ databases">
        <title>Draft genome assemblies for two species of Escallonia (Escalloniales).</title>
        <authorList>
            <person name="Chanderbali A."/>
            <person name="Dervinis C."/>
            <person name="Anghel I."/>
            <person name="Soltis D."/>
            <person name="Soltis P."/>
            <person name="Zapata F."/>
        </authorList>
    </citation>
    <scope>NUCLEOTIDE SEQUENCE</scope>
    <source>
        <strain evidence="4">UCBG64.0493</strain>
        <tissue evidence="4">Leaf</tissue>
    </source>
</reference>
<evidence type="ECO:0000256" key="2">
    <source>
        <dbReference type="ARBA" id="ARBA00023242"/>
    </source>
</evidence>